<gene>
    <name evidence="1" type="ORF">OsJ_08683</name>
</gene>
<name>B9F3P0_ORYSJ</name>
<proteinExistence type="predicted"/>
<evidence type="ECO:0000313" key="1">
    <source>
        <dbReference type="EMBL" id="EEE57953.1"/>
    </source>
</evidence>
<dbReference type="AlphaFoldDB" id="B9F3P0"/>
<protein>
    <submittedName>
        <fullName evidence="1">Uncharacterized protein</fullName>
    </submittedName>
</protein>
<reference evidence="1" key="2">
    <citation type="submission" date="2008-12" db="EMBL/GenBank/DDBJ databases">
        <title>Improved gene annotation of the rice (Oryza sativa) genomes.</title>
        <authorList>
            <person name="Wang J."/>
            <person name="Li R."/>
            <person name="Fan W."/>
            <person name="Huang Q."/>
            <person name="Zhang J."/>
            <person name="Zhou Y."/>
            <person name="Hu Y."/>
            <person name="Zi S."/>
            <person name="Li J."/>
            <person name="Ni P."/>
            <person name="Zheng H."/>
            <person name="Zhang Y."/>
            <person name="Zhao M."/>
            <person name="Hao Q."/>
            <person name="McDermott J."/>
            <person name="Samudrala R."/>
            <person name="Kristiansen K."/>
            <person name="Wong G.K.-S."/>
        </authorList>
    </citation>
    <scope>NUCLEOTIDE SEQUENCE</scope>
</reference>
<accession>B9F3P0</accession>
<dbReference type="Proteomes" id="UP000007752">
    <property type="component" value="Chromosome 2"/>
</dbReference>
<sequence>MVGLIRIREVWLDLTAMHAEFHLPPYLLHLHLSASGSPGPTLQRHFSNDDGQGKYKKSQHRQLWDRDIVEIEIQGEEEKIRTCHLGSPPVSDASAVVHRLQRYVPVAAVAWHCHTQKYRTNPVRLQPASTYSTKKSLTFEEPNDNLKKEECSLIGSDSDSSIYLKTYAERH</sequence>
<organism evidence="1">
    <name type="scientific">Oryza sativa subsp. japonica</name>
    <name type="common">Rice</name>
    <dbReference type="NCBI Taxonomy" id="39947"/>
    <lineage>
        <taxon>Eukaryota</taxon>
        <taxon>Viridiplantae</taxon>
        <taxon>Streptophyta</taxon>
        <taxon>Embryophyta</taxon>
        <taxon>Tracheophyta</taxon>
        <taxon>Spermatophyta</taxon>
        <taxon>Magnoliopsida</taxon>
        <taxon>Liliopsida</taxon>
        <taxon>Poales</taxon>
        <taxon>Poaceae</taxon>
        <taxon>BOP clade</taxon>
        <taxon>Oryzoideae</taxon>
        <taxon>Oryzeae</taxon>
        <taxon>Oryzinae</taxon>
        <taxon>Oryza</taxon>
        <taxon>Oryza sativa</taxon>
    </lineage>
</organism>
<reference evidence="1" key="1">
    <citation type="journal article" date="2005" name="PLoS Biol.">
        <title>The genomes of Oryza sativa: a history of duplications.</title>
        <authorList>
            <person name="Yu J."/>
            <person name="Wang J."/>
            <person name="Lin W."/>
            <person name="Li S."/>
            <person name="Li H."/>
            <person name="Zhou J."/>
            <person name="Ni P."/>
            <person name="Dong W."/>
            <person name="Hu S."/>
            <person name="Zeng C."/>
            <person name="Zhang J."/>
            <person name="Zhang Y."/>
            <person name="Li R."/>
            <person name="Xu Z."/>
            <person name="Li S."/>
            <person name="Li X."/>
            <person name="Zheng H."/>
            <person name="Cong L."/>
            <person name="Lin L."/>
            <person name="Yin J."/>
            <person name="Geng J."/>
            <person name="Li G."/>
            <person name="Shi J."/>
            <person name="Liu J."/>
            <person name="Lv H."/>
            <person name="Li J."/>
            <person name="Wang J."/>
            <person name="Deng Y."/>
            <person name="Ran L."/>
            <person name="Shi X."/>
            <person name="Wang X."/>
            <person name="Wu Q."/>
            <person name="Li C."/>
            <person name="Ren X."/>
            <person name="Wang J."/>
            <person name="Wang X."/>
            <person name="Li D."/>
            <person name="Liu D."/>
            <person name="Zhang X."/>
            <person name="Ji Z."/>
            <person name="Zhao W."/>
            <person name="Sun Y."/>
            <person name="Zhang Z."/>
            <person name="Bao J."/>
            <person name="Han Y."/>
            <person name="Dong L."/>
            <person name="Ji J."/>
            <person name="Chen P."/>
            <person name="Wu S."/>
            <person name="Liu J."/>
            <person name="Xiao Y."/>
            <person name="Bu D."/>
            <person name="Tan J."/>
            <person name="Yang L."/>
            <person name="Ye C."/>
            <person name="Zhang J."/>
            <person name="Xu J."/>
            <person name="Zhou Y."/>
            <person name="Yu Y."/>
            <person name="Zhang B."/>
            <person name="Zhuang S."/>
            <person name="Wei H."/>
            <person name="Liu B."/>
            <person name="Lei M."/>
            <person name="Yu H."/>
            <person name="Li Y."/>
            <person name="Xu H."/>
            <person name="Wei S."/>
            <person name="He X."/>
            <person name="Fang L."/>
            <person name="Zhang Z."/>
            <person name="Zhang Y."/>
            <person name="Huang X."/>
            <person name="Su Z."/>
            <person name="Tong W."/>
            <person name="Li J."/>
            <person name="Tong Z."/>
            <person name="Li S."/>
            <person name="Ye J."/>
            <person name="Wang L."/>
            <person name="Fang L."/>
            <person name="Lei T."/>
            <person name="Chen C."/>
            <person name="Chen H."/>
            <person name="Xu Z."/>
            <person name="Li H."/>
            <person name="Huang H."/>
            <person name="Zhang F."/>
            <person name="Xu H."/>
            <person name="Li N."/>
            <person name="Zhao C."/>
            <person name="Li S."/>
            <person name="Dong L."/>
            <person name="Huang Y."/>
            <person name="Li L."/>
            <person name="Xi Y."/>
            <person name="Qi Q."/>
            <person name="Li W."/>
            <person name="Zhang B."/>
            <person name="Hu W."/>
            <person name="Zhang Y."/>
            <person name="Tian X."/>
            <person name="Jiao Y."/>
            <person name="Liang X."/>
            <person name="Jin J."/>
            <person name="Gao L."/>
            <person name="Zheng W."/>
            <person name="Hao B."/>
            <person name="Liu S."/>
            <person name="Wang W."/>
            <person name="Yuan L."/>
            <person name="Cao M."/>
            <person name="McDermott J."/>
            <person name="Samudrala R."/>
            <person name="Wang J."/>
            <person name="Wong G.K."/>
            <person name="Yang H."/>
        </authorList>
    </citation>
    <scope>NUCLEOTIDE SEQUENCE [LARGE SCALE GENOMIC DNA]</scope>
</reference>
<dbReference type="EMBL" id="CM000139">
    <property type="protein sequence ID" value="EEE57953.1"/>
    <property type="molecule type" value="Genomic_DNA"/>
</dbReference>